<keyword evidence="4" id="KW-0479">Metal-binding</keyword>
<dbReference type="CDD" id="cd00884">
    <property type="entry name" value="beta_CA_cladeB"/>
    <property type="match status" value="1"/>
</dbReference>
<accession>A0ABT1LB27</accession>
<evidence type="ECO:0000313" key="9">
    <source>
        <dbReference type="EMBL" id="MCP8938677.1"/>
    </source>
</evidence>
<reference evidence="9 10" key="1">
    <citation type="submission" date="2022-07" db="EMBL/GenBank/DDBJ databases">
        <authorList>
            <person name="Li W.-J."/>
            <person name="Deng Q.-Q."/>
        </authorList>
    </citation>
    <scope>NUCLEOTIDE SEQUENCE [LARGE SCALE GENOMIC DNA]</scope>
    <source>
        <strain evidence="9 10">SYSU M60028</strain>
    </source>
</reference>
<dbReference type="RefSeq" id="WP_254740837.1">
    <property type="nucleotide sequence ID" value="NZ_JANCLU010000007.1"/>
</dbReference>
<sequence>MFPDRLREGYKAFLGDRFPREQFRFEELAAAGQQPETMIIGCCDSRVSPEVIFDARPGELFVVRNVANMVPPFETQGVFHGTSAALEFAVQALKVKHIVVLGHGRCGGVRAFASEGEPLSPGDFIGKWMTLIAPAAEKAGPRDGQPLGDFVEKLAMISVAQSLENLMTFPCIRILVEKGRLELHGAYFDVTTGVLSLRDPHTGLFTPAEPEVRARVSMFRADGP</sequence>
<comment type="similarity">
    <text evidence="2 8">Belongs to the beta-class carbonic anhydrase family.</text>
</comment>
<evidence type="ECO:0000256" key="3">
    <source>
        <dbReference type="ARBA" id="ARBA00012925"/>
    </source>
</evidence>
<dbReference type="PANTHER" id="PTHR11002">
    <property type="entry name" value="CARBONIC ANHYDRASE"/>
    <property type="match status" value="1"/>
</dbReference>
<evidence type="ECO:0000313" key="10">
    <source>
        <dbReference type="Proteomes" id="UP001205890"/>
    </source>
</evidence>
<protein>
    <recommendedName>
        <fullName evidence="3 8">Carbonic anhydrase</fullName>
        <ecNumber evidence="3 8">4.2.1.1</ecNumber>
    </recommendedName>
    <alternativeName>
        <fullName evidence="8">Carbonate dehydratase</fullName>
    </alternativeName>
</protein>
<dbReference type="InterPro" id="IPR015892">
    <property type="entry name" value="Carbonic_anhydrase_CS"/>
</dbReference>
<dbReference type="InterPro" id="IPR036874">
    <property type="entry name" value="Carbonic_anhydrase_sf"/>
</dbReference>
<evidence type="ECO:0000256" key="7">
    <source>
        <dbReference type="ARBA" id="ARBA00048348"/>
    </source>
</evidence>
<keyword evidence="10" id="KW-1185">Reference proteome</keyword>
<evidence type="ECO:0000256" key="4">
    <source>
        <dbReference type="ARBA" id="ARBA00022723"/>
    </source>
</evidence>
<comment type="caution">
    <text evidence="9">The sequence shown here is derived from an EMBL/GenBank/DDBJ whole genome shotgun (WGS) entry which is preliminary data.</text>
</comment>
<keyword evidence="5 8" id="KW-0862">Zinc</keyword>
<evidence type="ECO:0000256" key="1">
    <source>
        <dbReference type="ARBA" id="ARBA00001947"/>
    </source>
</evidence>
<dbReference type="EMBL" id="JANCLU010000007">
    <property type="protein sequence ID" value="MCP8938677.1"/>
    <property type="molecule type" value="Genomic_DNA"/>
</dbReference>
<comment type="cofactor">
    <cofactor evidence="1">
        <name>Zn(2+)</name>
        <dbReference type="ChEBI" id="CHEBI:29105"/>
    </cofactor>
</comment>
<dbReference type="InterPro" id="IPR001765">
    <property type="entry name" value="Carbonic_anhydrase"/>
</dbReference>
<comment type="function">
    <text evidence="8">Reversible hydration of carbon dioxide.</text>
</comment>
<evidence type="ECO:0000256" key="5">
    <source>
        <dbReference type="ARBA" id="ARBA00022833"/>
    </source>
</evidence>
<keyword evidence="6 8" id="KW-0456">Lyase</keyword>
<evidence type="ECO:0000256" key="8">
    <source>
        <dbReference type="RuleBase" id="RU003956"/>
    </source>
</evidence>
<dbReference type="Proteomes" id="UP001205890">
    <property type="component" value="Unassembled WGS sequence"/>
</dbReference>
<name>A0ABT1LB27_9HYPH</name>
<dbReference type="PANTHER" id="PTHR11002:SF76">
    <property type="entry name" value="CARBONIC ANHYDRASE"/>
    <property type="match status" value="1"/>
</dbReference>
<dbReference type="EC" id="4.2.1.1" evidence="3 8"/>
<dbReference type="Pfam" id="PF00484">
    <property type="entry name" value="Pro_CA"/>
    <property type="match status" value="1"/>
</dbReference>
<dbReference type="SMART" id="SM00947">
    <property type="entry name" value="Pro_CA"/>
    <property type="match status" value="1"/>
</dbReference>
<dbReference type="PROSITE" id="PS00705">
    <property type="entry name" value="PROK_CO2_ANHYDRASE_2"/>
    <property type="match status" value="1"/>
</dbReference>
<evidence type="ECO:0000256" key="6">
    <source>
        <dbReference type="ARBA" id="ARBA00023239"/>
    </source>
</evidence>
<proteinExistence type="inferred from homology"/>
<dbReference type="InterPro" id="IPR045066">
    <property type="entry name" value="Beta_CA_cladeB"/>
</dbReference>
<comment type="catalytic activity">
    <reaction evidence="7 8">
        <text>hydrogencarbonate + H(+) = CO2 + H2O</text>
        <dbReference type="Rhea" id="RHEA:10748"/>
        <dbReference type="ChEBI" id="CHEBI:15377"/>
        <dbReference type="ChEBI" id="CHEBI:15378"/>
        <dbReference type="ChEBI" id="CHEBI:16526"/>
        <dbReference type="ChEBI" id="CHEBI:17544"/>
        <dbReference type="EC" id="4.2.1.1"/>
    </reaction>
</comment>
<dbReference type="Gene3D" id="3.40.1050.10">
    <property type="entry name" value="Carbonic anhydrase"/>
    <property type="match status" value="1"/>
</dbReference>
<dbReference type="SUPFAM" id="SSF53056">
    <property type="entry name" value="beta-carbonic anhydrase, cab"/>
    <property type="match status" value="1"/>
</dbReference>
<organism evidence="9 10">
    <name type="scientific">Alsobacter ponti</name>
    <dbReference type="NCBI Taxonomy" id="2962936"/>
    <lineage>
        <taxon>Bacteria</taxon>
        <taxon>Pseudomonadati</taxon>
        <taxon>Pseudomonadota</taxon>
        <taxon>Alphaproteobacteria</taxon>
        <taxon>Hyphomicrobiales</taxon>
        <taxon>Alsobacteraceae</taxon>
        <taxon>Alsobacter</taxon>
    </lineage>
</organism>
<gene>
    <name evidence="9" type="ORF">NK718_09140</name>
</gene>
<evidence type="ECO:0000256" key="2">
    <source>
        <dbReference type="ARBA" id="ARBA00006217"/>
    </source>
</evidence>